<dbReference type="PANTHER" id="PTHR37019:SF2">
    <property type="entry name" value="EXPERA DOMAIN-CONTAINING PROTEIN"/>
    <property type="match status" value="1"/>
</dbReference>
<dbReference type="RefSeq" id="XP_007800580.1">
    <property type="nucleotide sequence ID" value="XM_007802389.1"/>
</dbReference>
<keyword evidence="1" id="KW-1133">Transmembrane helix</keyword>
<evidence type="ECO:0000259" key="3">
    <source>
        <dbReference type="Pfam" id="PF24803"/>
    </source>
</evidence>
<feature type="domain" description="DUF7704" evidence="3">
    <location>
        <begin position="4"/>
        <end position="143"/>
    </location>
</feature>
<evidence type="ECO:0000313" key="5">
    <source>
        <dbReference type="Proteomes" id="UP000019373"/>
    </source>
</evidence>
<feature type="signal peptide" evidence="2">
    <location>
        <begin position="1"/>
        <end position="27"/>
    </location>
</feature>
<dbReference type="PANTHER" id="PTHR37019">
    <property type="entry name" value="CHROMOSOME 1, WHOLE GENOME SHOTGUN SEQUENCE"/>
    <property type="match status" value="1"/>
</dbReference>
<dbReference type="HOGENOM" id="CLU_112091_3_1_1"/>
<dbReference type="InterPro" id="IPR056121">
    <property type="entry name" value="DUF7704"/>
</dbReference>
<evidence type="ECO:0000313" key="4">
    <source>
        <dbReference type="EMBL" id="ERF73772.1"/>
    </source>
</evidence>
<dbReference type="OMA" id="WNDMVWG"/>
<dbReference type="Pfam" id="PF24803">
    <property type="entry name" value="DUF7704"/>
    <property type="match status" value="1"/>
</dbReference>
<organism evidence="4 5">
    <name type="scientific">Endocarpon pusillum (strain Z07020 / HMAS-L-300199)</name>
    <name type="common">Lichen-forming fungus</name>
    <dbReference type="NCBI Taxonomy" id="1263415"/>
    <lineage>
        <taxon>Eukaryota</taxon>
        <taxon>Fungi</taxon>
        <taxon>Dikarya</taxon>
        <taxon>Ascomycota</taxon>
        <taxon>Pezizomycotina</taxon>
        <taxon>Eurotiomycetes</taxon>
        <taxon>Chaetothyriomycetidae</taxon>
        <taxon>Verrucariales</taxon>
        <taxon>Verrucariaceae</taxon>
        <taxon>Endocarpon</taxon>
    </lineage>
</organism>
<feature type="transmembrane region" description="Helical" evidence="1">
    <location>
        <begin position="120"/>
        <end position="142"/>
    </location>
</feature>
<keyword evidence="2" id="KW-0732">Signal</keyword>
<keyword evidence="1" id="KW-0472">Membrane</keyword>
<dbReference type="eggNOG" id="ENOG502S8N7">
    <property type="taxonomic scope" value="Eukaryota"/>
</dbReference>
<feature type="transmembrane region" description="Helical" evidence="1">
    <location>
        <begin position="86"/>
        <end position="105"/>
    </location>
</feature>
<dbReference type="OrthoDB" id="2937326at2759"/>
<feature type="chain" id="PRO_5004611652" description="DUF7704 domain-containing protein" evidence="2">
    <location>
        <begin position="28"/>
        <end position="153"/>
    </location>
</feature>
<evidence type="ECO:0000256" key="1">
    <source>
        <dbReference type="SAM" id="Phobius"/>
    </source>
</evidence>
<protein>
    <recommendedName>
        <fullName evidence="3">DUF7704 domain-containing protein</fullName>
    </recommendedName>
</protein>
<gene>
    <name evidence="4" type="ORF">EPUS_08570</name>
</gene>
<dbReference type="AlphaFoldDB" id="U1G8J9"/>
<name>U1G8J9_ENDPU</name>
<keyword evidence="1" id="KW-0812">Transmembrane</keyword>
<proteinExistence type="predicted"/>
<dbReference type="Proteomes" id="UP000019373">
    <property type="component" value="Unassembled WGS sequence"/>
</dbReference>
<reference evidence="5" key="1">
    <citation type="journal article" date="2014" name="BMC Genomics">
        <title>Genome characteristics reveal the impact of lichenization on lichen-forming fungus Endocarpon pusillum Hedwig (Verrucariales, Ascomycota).</title>
        <authorList>
            <person name="Wang Y.-Y."/>
            <person name="Liu B."/>
            <person name="Zhang X.-Y."/>
            <person name="Zhou Q.-M."/>
            <person name="Zhang T."/>
            <person name="Li H."/>
            <person name="Yu Y.-F."/>
            <person name="Zhang X.-L."/>
            <person name="Hao X.-Y."/>
            <person name="Wang M."/>
            <person name="Wang L."/>
            <person name="Wei J.-C."/>
        </authorList>
    </citation>
    <scope>NUCLEOTIDE SEQUENCE [LARGE SCALE GENOMIC DNA]</scope>
    <source>
        <strain evidence="5">Z07020 / HMAS-L-300199</strain>
    </source>
</reference>
<evidence type="ECO:0000256" key="2">
    <source>
        <dbReference type="SAM" id="SignalP"/>
    </source>
</evidence>
<sequence length="153" mass="16287">MPPVLPIWPRVLFGVIEPVLLLSGAYAAFTNPQEFANKQVPGTPATIPTSANSTITVLQTGNIYLLLAGLAILCCFFSSPQVARNYLLVVACADLGHIYATYAGLGGNMFFDVANWNDMVWGHVGTSSFLFVNRVATAAGIFGSSEKGGTKRE</sequence>
<accession>U1G8J9</accession>
<dbReference type="GeneID" id="19243418"/>
<dbReference type="EMBL" id="KE720925">
    <property type="protein sequence ID" value="ERF73772.1"/>
    <property type="molecule type" value="Genomic_DNA"/>
</dbReference>
<keyword evidence="5" id="KW-1185">Reference proteome</keyword>
<feature type="transmembrane region" description="Helical" evidence="1">
    <location>
        <begin position="61"/>
        <end position="79"/>
    </location>
</feature>